<evidence type="ECO:0000313" key="3">
    <source>
        <dbReference type="Proteomes" id="UP000606194"/>
    </source>
</evidence>
<protein>
    <submittedName>
        <fullName evidence="2">Uncharacterized protein</fullName>
    </submittedName>
</protein>
<comment type="caution">
    <text evidence="2">The sequence shown here is derived from an EMBL/GenBank/DDBJ whole genome shotgun (WGS) entry which is preliminary data.</text>
</comment>
<dbReference type="Proteomes" id="UP000606194">
    <property type="component" value="Unassembled WGS sequence"/>
</dbReference>
<reference evidence="2" key="2">
    <citation type="submission" date="2020-09" db="EMBL/GenBank/DDBJ databases">
        <authorList>
            <person name="Sun Q."/>
            <person name="Ohkuma M."/>
        </authorList>
    </citation>
    <scope>NUCLEOTIDE SEQUENCE</scope>
    <source>
        <strain evidence="2">JCM 4386</strain>
    </source>
</reference>
<sequence length="129" mass="13279">MVHGAALPRGAAVRAARLPRGPDGSYPRPVFSSHSAGAVPTVAGYAESGRTSRLGAMTQHARNTEPETALGAPAGIDARGRDVTRGRGGRLELLGLTLAAGAGVLFVARPEFYEAVVHIFATRAASLVH</sequence>
<feature type="region of interest" description="Disordered" evidence="1">
    <location>
        <begin position="49"/>
        <end position="75"/>
    </location>
</feature>
<evidence type="ECO:0000313" key="2">
    <source>
        <dbReference type="EMBL" id="GGS32483.1"/>
    </source>
</evidence>
<name>A0A918GFC0_9ACTN</name>
<feature type="region of interest" description="Disordered" evidence="1">
    <location>
        <begin position="16"/>
        <end position="35"/>
    </location>
</feature>
<dbReference type="EMBL" id="BMTL01000086">
    <property type="protein sequence ID" value="GGS32483.1"/>
    <property type="molecule type" value="Genomic_DNA"/>
</dbReference>
<gene>
    <name evidence="2" type="ORF">GCM10010269_83310</name>
</gene>
<accession>A0A918GFC0</accession>
<reference evidence="2" key="1">
    <citation type="journal article" date="2014" name="Int. J. Syst. Evol. Microbiol.">
        <title>Complete genome sequence of Corynebacterium casei LMG S-19264T (=DSM 44701T), isolated from a smear-ripened cheese.</title>
        <authorList>
            <consortium name="US DOE Joint Genome Institute (JGI-PGF)"/>
            <person name="Walter F."/>
            <person name="Albersmeier A."/>
            <person name="Kalinowski J."/>
            <person name="Ruckert C."/>
        </authorList>
    </citation>
    <scope>NUCLEOTIDE SEQUENCE</scope>
    <source>
        <strain evidence="2">JCM 4386</strain>
    </source>
</reference>
<dbReference type="AlphaFoldDB" id="A0A918GFC0"/>
<proteinExistence type="predicted"/>
<evidence type="ECO:0000256" key="1">
    <source>
        <dbReference type="SAM" id="MobiDB-lite"/>
    </source>
</evidence>
<organism evidence="2 3">
    <name type="scientific">Streptomyces humidus</name>
    <dbReference type="NCBI Taxonomy" id="52259"/>
    <lineage>
        <taxon>Bacteria</taxon>
        <taxon>Bacillati</taxon>
        <taxon>Actinomycetota</taxon>
        <taxon>Actinomycetes</taxon>
        <taxon>Kitasatosporales</taxon>
        <taxon>Streptomycetaceae</taxon>
        <taxon>Streptomyces</taxon>
    </lineage>
</organism>
<keyword evidence="3" id="KW-1185">Reference proteome</keyword>